<dbReference type="EMBL" id="JABVCQ010000022">
    <property type="protein sequence ID" value="MBB1126640.1"/>
    <property type="molecule type" value="Genomic_DNA"/>
</dbReference>
<evidence type="ECO:0000313" key="3">
    <source>
        <dbReference type="Proteomes" id="UP000548632"/>
    </source>
</evidence>
<proteinExistence type="predicted"/>
<reference evidence="2 3" key="1">
    <citation type="journal article" date="2020" name="Arch. Microbiol.">
        <title>The genome sequence of the giant phototrophic gammaproteobacterium Thiospirillum jenense gives insight into its physiological properties and phylogenetic relationships.</title>
        <authorList>
            <person name="Imhoff J.F."/>
            <person name="Meyer T.E."/>
            <person name="Kyndt J.A."/>
        </authorList>
    </citation>
    <scope>NUCLEOTIDE SEQUENCE [LARGE SCALE GENOMIC DNA]</scope>
    <source>
        <strain evidence="2 3">DSM 216</strain>
    </source>
</reference>
<evidence type="ECO:0000313" key="2">
    <source>
        <dbReference type="EMBL" id="MBB1126640.1"/>
    </source>
</evidence>
<keyword evidence="3" id="KW-1185">Reference proteome</keyword>
<sequence>MTPRIENRFITQQLSCYFDQVEDRLLLMAHAPHGQLRTVALTRRLTERLINAFATLLMDSSALAMRAPTEARADVVLLEHLSAVTTNRHFNPPPSITTPAASAMTTQSSPAPNNPSIPLISSLQVQIEATAFHLHFHTASDEVLILTLQRPELHCLLELLRHYAEVANWNIVIETAWFITRPPPYLIN</sequence>
<accession>A0A839HEU7</accession>
<comment type="caution">
    <text evidence="2">The sequence shown here is derived from an EMBL/GenBank/DDBJ whole genome shotgun (WGS) entry which is preliminary data.</text>
</comment>
<feature type="compositionally biased region" description="Low complexity" evidence="1">
    <location>
        <begin position="97"/>
        <end position="106"/>
    </location>
</feature>
<dbReference type="AlphaFoldDB" id="A0A839HEU7"/>
<dbReference type="Proteomes" id="UP000548632">
    <property type="component" value="Unassembled WGS sequence"/>
</dbReference>
<dbReference type="RefSeq" id="WP_182584263.1">
    <property type="nucleotide sequence ID" value="NZ_JABVCQ010000022.1"/>
</dbReference>
<gene>
    <name evidence="2" type="ORF">HUK38_10420</name>
</gene>
<feature type="region of interest" description="Disordered" evidence="1">
    <location>
        <begin position="88"/>
        <end position="111"/>
    </location>
</feature>
<name>A0A839HEU7_9GAMM</name>
<protein>
    <submittedName>
        <fullName evidence="2">Uncharacterized protein</fullName>
    </submittedName>
</protein>
<organism evidence="2 3">
    <name type="scientific">Thiospirillum jenense</name>
    <dbReference type="NCBI Taxonomy" id="1653858"/>
    <lineage>
        <taxon>Bacteria</taxon>
        <taxon>Pseudomonadati</taxon>
        <taxon>Pseudomonadota</taxon>
        <taxon>Gammaproteobacteria</taxon>
        <taxon>Chromatiales</taxon>
        <taxon>Chromatiaceae</taxon>
        <taxon>Thiospirillum</taxon>
    </lineage>
</organism>
<evidence type="ECO:0000256" key="1">
    <source>
        <dbReference type="SAM" id="MobiDB-lite"/>
    </source>
</evidence>